<comment type="caution">
    <text evidence="3">The sequence shown here is derived from an EMBL/GenBank/DDBJ whole genome shotgun (WGS) entry which is preliminary data.</text>
</comment>
<dbReference type="STRING" id="1469647.BC351_03560"/>
<evidence type="ECO:0000256" key="1">
    <source>
        <dbReference type="ARBA" id="ARBA00022676"/>
    </source>
</evidence>
<dbReference type="NCBIfam" id="TIGR00696">
    <property type="entry name" value="wecG_tagA_cpsF"/>
    <property type="match status" value="1"/>
</dbReference>
<dbReference type="GO" id="GO:0016758">
    <property type="term" value="F:hexosyltransferase activity"/>
    <property type="evidence" value="ECO:0007669"/>
    <property type="project" value="TreeGrafter"/>
</dbReference>
<organism evidence="3 4">
    <name type="scientific">Paenibacillus ferrarius</name>
    <dbReference type="NCBI Taxonomy" id="1469647"/>
    <lineage>
        <taxon>Bacteria</taxon>
        <taxon>Bacillati</taxon>
        <taxon>Bacillota</taxon>
        <taxon>Bacilli</taxon>
        <taxon>Bacillales</taxon>
        <taxon>Paenibacillaceae</taxon>
        <taxon>Paenibacillus</taxon>
    </lineage>
</organism>
<keyword evidence="1" id="KW-0328">Glycosyltransferase</keyword>
<dbReference type="RefSeq" id="WP_079412983.1">
    <property type="nucleotide sequence ID" value="NZ_MBTG01000012.1"/>
</dbReference>
<dbReference type="Pfam" id="PF03808">
    <property type="entry name" value="Glyco_tran_WecG"/>
    <property type="match status" value="1"/>
</dbReference>
<keyword evidence="2 3" id="KW-0808">Transferase</keyword>
<dbReference type="AlphaFoldDB" id="A0A1V4HKV2"/>
<proteinExistence type="predicted"/>
<keyword evidence="4" id="KW-1185">Reference proteome</keyword>
<evidence type="ECO:0000256" key="2">
    <source>
        <dbReference type="ARBA" id="ARBA00022679"/>
    </source>
</evidence>
<dbReference type="PANTHER" id="PTHR34136:SF1">
    <property type="entry name" value="UDP-N-ACETYL-D-MANNOSAMINURONIC ACID TRANSFERASE"/>
    <property type="match status" value="1"/>
</dbReference>
<sequence>MSRVTMFDVNFDNYDFLDLLAFMDERIRQRSHSYILTCNVDHLIKLRKDVVFQKVYSDAGAIVADGMPIIWASKMLRKPLKQKVSGSDLFAKLGEAFASRQYKLFFLGSAEGIPELAIKNLKMIFPKLNIVGHYSPSFGFEKKEEENEQIVRMLIEAQPDIVFVGVGAPKQEKWIYDHYLKYEVPISIGVGATFDFISGSVKRAPNIMQKTGFEWFWRLAQEPRRLWKRYLIHDSLFIVMLGLEWVKQFKLKREGTGVNNGLSKQNE</sequence>
<dbReference type="EMBL" id="MBTG01000012">
    <property type="protein sequence ID" value="OPH57609.1"/>
    <property type="molecule type" value="Genomic_DNA"/>
</dbReference>
<evidence type="ECO:0000313" key="3">
    <source>
        <dbReference type="EMBL" id="OPH57609.1"/>
    </source>
</evidence>
<dbReference type="PANTHER" id="PTHR34136">
    <property type="match status" value="1"/>
</dbReference>
<reference evidence="4" key="1">
    <citation type="submission" date="2016-07" db="EMBL/GenBank/DDBJ databases">
        <authorList>
            <person name="Florea S."/>
            <person name="Webb J.S."/>
            <person name="Jaromczyk J."/>
            <person name="Schardl C.L."/>
        </authorList>
    </citation>
    <scope>NUCLEOTIDE SEQUENCE [LARGE SCALE GENOMIC DNA]</scope>
    <source>
        <strain evidence="4">CY1</strain>
    </source>
</reference>
<gene>
    <name evidence="3" type="ORF">BC351_03560</name>
</gene>
<name>A0A1V4HKV2_9BACL</name>
<protein>
    <submittedName>
        <fullName evidence="3">Acetyl-mannosamine transferase</fullName>
    </submittedName>
</protein>
<dbReference type="InterPro" id="IPR004629">
    <property type="entry name" value="WecG_TagA_CpsF"/>
</dbReference>
<dbReference type="Proteomes" id="UP000190626">
    <property type="component" value="Unassembled WGS sequence"/>
</dbReference>
<dbReference type="CDD" id="cd06533">
    <property type="entry name" value="Glyco_transf_WecG_TagA"/>
    <property type="match status" value="1"/>
</dbReference>
<dbReference type="OrthoDB" id="9771846at2"/>
<evidence type="ECO:0000313" key="4">
    <source>
        <dbReference type="Proteomes" id="UP000190626"/>
    </source>
</evidence>
<accession>A0A1V4HKV2</accession>